<sequence>MLKQDLTALRRVTTRRVWTAAAVENAHHRVWAATGPWLGLARSRRDHTDSPADQARWDAWISALTPPERSGTRSYADVCVLAGRARNMLRALRRTLPPCPSVGSVAAEIERRIQSGGLPPGVLADRVSLAKDLRVPGEHVDLALADLAACGLVEVSAGGWAVVTSMAPGSGHHPGAHGRQAVTAGGAGAGAA</sequence>
<protein>
    <submittedName>
        <fullName evidence="2">Uncharacterized protein</fullName>
    </submittedName>
</protein>
<reference evidence="2 3" key="1">
    <citation type="journal article" date="2016" name="Genome Announc.">
        <title>Complete Genome Sequence of Thiostrepton-Producing Streptomyces laurentii ATCC 31255.</title>
        <authorList>
            <person name="Doi K."/>
            <person name="Fujino Y."/>
            <person name="Nagayoshi Y."/>
            <person name="Ohshima T."/>
            <person name="Ogata S."/>
        </authorList>
    </citation>
    <scope>NUCLEOTIDE SEQUENCE [LARGE SCALE GENOMIC DNA]</scope>
    <source>
        <strain evidence="2 3">ATCC 31255</strain>
    </source>
</reference>
<dbReference type="InterPro" id="IPR036388">
    <property type="entry name" value="WH-like_DNA-bd_sf"/>
</dbReference>
<dbReference type="Gene3D" id="1.10.10.10">
    <property type="entry name" value="Winged helix-like DNA-binding domain superfamily/Winged helix DNA-binding domain"/>
    <property type="match status" value="1"/>
</dbReference>
<dbReference type="Proteomes" id="UP000217676">
    <property type="component" value="Chromosome"/>
</dbReference>
<evidence type="ECO:0000313" key="2">
    <source>
        <dbReference type="EMBL" id="BAU88095.1"/>
    </source>
</evidence>
<evidence type="ECO:0000313" key="3">
    <source>
        <dbReference type="Proteomes" id="UP000217676"/>
    </source>
</evidence>
<dbReference type="KEGG" id="slau:SLA_7229"/>
<dbReference type="EMBL" id="AP017424">
    <property type="protein sequence ID" value="BAU88095.1"/>
    <property type="molecule type" value="Genomic_DNA"/>
</dbReference>
<organism evidence="2 3">
    <name type="scientific">Streptomyces laurentii</name>
    <dbReference type="NCBI Taxonomy" id="39478"/>
    <lineage>
        <taxon>Bacteria</taxon>
        <taxon>Bacillati</taxon>
        <taxon>Actinomycetota</taxon>
        <taxon>Actinomycetes</taxon>
        <taxon>Kitasatosporales</taxon>
        <taxon>Streptomycetaceae</taxon>
        <taxon>Streptomyces</taxon>
    </lineage>
</organism>
<evidence type="ECO:0000256" key="1">
    <source>
        <dbReference type="SAM" id="MobiDB-lite"/>
    </source>
</evidence>
<gene>
    <name evidence="2" type="ORF">SLA_7229</name>
</gene>
<dbReference type="AlphaFoldDB" id="A0A160P9Q4"/>
<dbReference type="InterPro" id="IPR036390">
    <property type="entry name" value="WH_DNA-bd_sf"/>
</dbReference>
<name>A0A160P9Q4_STRLU</name>
<feature type="region of interest" description="Disordered" evidence="1">
    <location>
        <begin position="170"/>
        <end position="192"/>
    </location>
</feature>
<keyword evidence="3" id="KW-1185">Reference proteome</keyword>
<proteinExistence type="predicted"/>
<accession>A0A160P9Q4</accession>
<dbReference type="SUPFAM" id="SSF46785">
    <property type="entry name" value="Winged helix' DNA-binding domain"/>
    <property type="match status" value="1"/>
</dbReference>